<accession>A0ABW3AZL1</accession>
<sequence length="545" mass="62248">MTKTPKHEKTRDSFSVFTTTVEVEVGQTRPLTLEEMRYVRKSNWVRILALLDYVSYLAIVFSILFGLWLLIGIFLGTLISSPLLSGLVRFGIPLLLSLGFIALTWKRYPKRTKIWLSLKHLEAVELSGQLGIQIDPVGHTEKVYKLNNTHFQIPPHWQPYIYPIFKDEELLPKLSLWAVRRKDASNTAFSYLYRIRNIGTKMSRFQDYQYQALSCGPLSVKEDVRQGLPLVRGHHFWLAFAFVAAIVGVFGSIYLSTQLENNNKEVQALENTVMHLEAELNLGQAINAEMLAERGLPLFTEDSTYGHQVLRPTEPFDYVDVSFGHNNRPFLLTVEEYKIIMRVSQVQPGVLLGHKPASAKILEDYRMAIIGAIAKSTDVSEASREKAKASLLGVDNATLEQQIRSYGDRFQPDVAFASHFLPIPFIYMPEDRMNALRNCGDRHLFCLRPKNQKPMDTQDMALINTNKAQHNKAPSFEIVHVRKLAKIAERKKQRDAMSYIAPVDFWTQDKGVVGILLFVIAVVIFASFFFANGQIKKYYRQKLAM</sequence>
<evidence type="ECO:0000313" key="2">
    <source>
        <dbReference type="EMBL" id="MFD0796209.1"/>
    </source>
</evidence>
<evidence type="ECO:0000256" key="1">
    <source>
        <dbReference type="SAM" id="Phobius"/>
    </source>
</evidence>
<keyword evidence="1" id="KW-1133">Transmembrane helix</keyword>
<evidence type="ECO:0000313" key="3">
    <source>
        <dbReference type="Proteomes" id="UP001597012"/>
    </source>
</evidence>
<dbReference type="Proteomes" id="UP001597012">
    <property type="component" value="Unassembled WGS sequence"/>
</dbReference>
<dbReference type="RefSeq" id="WP_379931894.1">
    <property type="nucleotide sequence ID" value="NZ_JBHTHY010000003.1"/>
</dbReference>
<reference evidence="3" key="1">
    <citation type="journal article" date="2019" name="Int. J. Syst. Evol. Microbiol.">
        <title>The Global Catalogue of Microorganisms (GCM) 10K type strain sequencing project: providing services to taxonomists for standard genome sequencing and annotation.</title>
        <authorList>
            <consortium name="The Broad Institute Genomics Platform"/>
            <consortium name="The Broad Institute Genome Sequencing Center for Infectious Disease"/>
            <person name="Wu L."/>
            <person name="Ma J."/>
        </authorList>
    </citation>
    <scope>NUCLEOTIDE SEQUENCE [LARGE SCALE GENOMIC DNA]</scope>
    <source>
        <strain evidence="3">CCUG 61948</strain>
    </source>
</reference>
<keyword evidence="1" id="KW-0472">Membrane</keyword>
<organism evidence="2 3">
    <name type="scientific">Maribacter chungangensis</name>
    <dbReference type="NCBI Taxonomy" id="1069117"/>
    <lineage>
        <taxon>Bacteria</taxon>
        <taxon>Pseudomonadati</taxon>
        <taxon>Bacteroidota</taxon>
        <taxon>Flavobacteriia</taxon>
        <taxon>Flavobacteriales</taxon>
        <taxon>Flavobacteriaceae</taxon>
        <taxon>Maribacter</taxon>
    </lineage>
</organism>
<name>A0ABW3AZL1_9FLAO</name>
<gene>
    <name evidence="2" type="ORF">ACFQZJ_01955</name>
</gene>
<protein>
    <submittedName>
        <fullName evidence="2">Uncharacterized protein</fullName>
    </submittedName>
</protein>
<comment type="caution">
    <text evidence="2">The sequence shown here is derived from an EMBL/GenBank/DDBJ whole genome shotgun (WGS) entry which is preliminary data.</text>
</comment>
<feature type="transmembrane region" description="Helical" evidence="1">
    <location>
        <begin position="87"/>
        <end position="105"/>
    </location>
</feature>
<proteinExistence type="predicted"/>
<dbReference type="EMBL" id="JBHTHY010000003">
    <property type="protein sequence ID" value="MFD0796209.1"/>
    <property type="molecule type" value="Genomic_DNA"/>
</dbReference>
<feature type="transmembrane region" description="Helical" evidence="1">
    <location>
        <begin position="235"/>
        <end position="255"/>
    </location>
</feature>
<feature type="transmembrane region" description="Helical" evidence="1">
    <location>
        <begin position="511"/>
        <end position="531"/>
    </location>
</feature>
<keyword evidence="1" id="KW-0812">Transmembrane</keyword>
<keyword evidence="3" id="KW-1185">Reference proteome</keyword>
<feature type="transmembrane region" description="Helical" evidence="1">
    <location>
        <begin position="47"/>
        <end position="75"/>
    </location>
</feature>